<organism evidence="2 3">
    <name type="scientific">Halocaridina rubra</name>
    <name type="common">Hawaiian red shrimp</name>
    <dbReference type="NCBI Taxonomy" id="373956"/>
    <lineage>
        <taxon>Eukaryota</taxon>
        <taxon>Metazoa</taxon>
        <taxon>Ecdysozoa</taxon>
        <taxon>Arthropoda</taxon>
        <taxon>Crustacea</taxon>
        <taxon>Multicrustacea</taxon>
        <taxon>Malacostraca</taxon>
        <taxon>Eumalacostraca</taxon>
        <taxon>Eucarida</taxon>
        <taxon>Decapoda</taxon>
        <taxon>Pleocyemata</taxon>
        <taxon>Caridea</taxon>
        <taxon>Atyoidea</taxon>
        <taxon>Atyidae</taxon>
        <taxon>Halocaridina</taxon>
    </lineage>
</organism>
<evidence type="ECO:0008006" key="4">
    <source>
        <dbReference type="Google" id="ProtNLM"/>
    </source>
</evidence>
<keyword evidence="1" id="KW-0472">Membrane</keyword>
<keyword evidence="1" id="KW-0812">Transmembrane</keyword>
<name>A0AAN8ZQV8_HALRR</name>
<feature type="transmembrane region" description="Helical" evidence="1">
    <location>
        <begin position="105"/>
        <end position="123"/>
    </location>
</feature>
<dbReference type="Pfam" id="PF06979">
    <property type="entry name" value="TMEM70"/>
    <property type="match status" value="1"/>
</dbReference>
<gene>
    <name evidence="2" type="ORF">SK128_024445</name>
</gene>
<protein>
    <recommendedName>
        <fullName evidence="4">Transmembrane protein 223</fullName>
    </recommendedName>
</protein>
<dbReference type="PANTHER" id="PTHR14549:SF2">
    <property type="entry name" value="TRANSMEMBRANE PROTEIN 223"/>
    <property type="match status" value="1"/>
</dbReference>
<keyword evidence="1" id="KW-1133">Transmembrane helix</keyword>
<comment type="caution">
    <text evidence="2">The sequence shown here is derived from an EMBL/GenBank/DDBJ whole genome shotgun (WGS) entry which is preliminary data.</text>
</comment>
<dbReference type="InterPro" id="IPR045325">
    <property type="entry name" value="TMEM70/TMEM186/TMEM223"/>
</dbReference>
<dbReference type="Proteomes" id="UP001381693">
    <property type="component" value="Unassembled WGS sequence"/>
</dbReference>
<accession>A0AAN8ZQV8</accession>
<dbReference type="InterPro" id="IPR026100">
    <property type="entry name" value="Tmem223"/>
</dbReference>
<evidence type="ECO:0000313" key="3">
    <source>
        <dbReference type="Proteomes" id="UP001381693"/>
    </source>
</evidence>
<evidence type="ECO:0000313" key="2">
    <source>
        <dbReference type="EMBL" id="KAK7063038.1"/>
    </source>
</evidence>
<dbReference type="PANTHER" id="PTHR14549">
    <property type="entry name" value="TRANSMEMBRANE PROTEIN 223"/>
    <property type="match status" value="1"/>
</dbReference>
<proteinExistence type="predicted"/>
<dbReference type="GO" id="GO:0005739">
    <property type="term" value="C:mitochondrion"/>
    <property type="evidence" value="ECO:0007669"/>
    <property type="project" value="TreeGrafter"/>
</dbReference>
<reference evidence="2 3" key="1">
    <citation type="submission" date="2023-11" db="EMBL/GenBank/DDBJ databases">
        <title>Halocaridina rubra genome assembly.</title>
        <authorList>
            <person name="Smith C."/>
        </authorList>
    </citation>
    <scope>NUCLEOTIDE SEQUENCE [LARGE SCALE GENOMIC DNA]</scope>
    <source>
        <strain evidence="2">EP-1</strain>
        <tissue evidence="2">Whole</tissue>
    </source>
</reference>
<dbReference type="EMBL" id="JAXCGZ010020969">
    <property type="protein sequence ID" value="KAK7063038.1"/>
    <property type="molecule type" value="Genomic_DNA"/>
</dbReference>
<feature type="transmembrane region" description="Helical" evidence="1">
    <location>
        <begin position="160"/>
        <end position="181"/>
    </location>
</feature>
<dbReference type="GO" id="GO:0007399">
    <property type="term" value="P:nervous system development"/>
    <property type="evidence" value="ECO:0007669"/>
    <property type="project" value="TreeGrafter"/>
</dbReference>
<keyword evidence="3" id="KW-1185">Reference proteome</keyword>
<sequence>MFSSFVFTSVKYCQSNISPVILALKLRPNAYSKCMYFRRGYSRLYTYASNHTLSIRASRSTRLLHTSKPQKQNPSMRPDETKLILDHEFKVARDTVIFRYDEPRLFRIMNIFAMSQFFFWAYLSHFAFTSMRDIPISEEEKNNENLSWWKKINFGKYKNALTVGSFMIGWSTMAFVWLYTLRCVRYLVLKKGGESLMFVTYTPFNRKQYMTVPLQHVSAKQSRTTSKVYLPLKVKGKYLYYVLDMRGQFPNTRLFDYSAGLQRNWAFRK</sequence>
<evidence type="ECO:0000256" key="1">
    <source>
        <dbReference type="SAM" id="Phobius"/>
    </source>
</evidence>
<dbReference type="AlphaFoldDB" id="A0AAN8ZQV8"/>